<gene>
    <name evidence="2" type="ORF">CBY09_09550</name>
</gene>
<proteinExistence type="predicted"/>
<evidence type="ECO:0000313" key="2">
    <source>
        <dbReference type="EMBL" id="OYD50297.1"/>
    </source>
</evidence>
<reference evidence="2 3" key="1">
    <citation type="submission" date="2017-07" db="EMBL/GenBank/DDBJ databases">
        <title>Acidovorax KNDSW TSA 6 genome sequence and assembly.</title>
        <authorList>
            <person name="Mayilraj S."/>
        </authorList>
    </citation>
    <scope>NUCLEOTIDE SEQUENCE [LARGE SCALE GENOMIC DNA]</scope>
    <source>
        <strain evidence="2 3">KNDSW-TSA6</strain>
    </source>
</reference>
<organism evidence="2 3">
    <name type="scientific">Acidovorax kalamii</name>
    <dbReference type="NCBI Taxonomy" id="2004485"/>
    <lineage>
        <taxon>Bacteria</taxon>
        <taxon>Pseudomonadati</taxon>
        <taxon>Pseudomonadota</taxon>
        <taxon>Betaproteobacteria</taxon>
        <taxon>Burkholderiales</taxon>
        <taxon>Comamonadaceae</taxon>
        <taxon>Acidovorax</taxon>
    </lineage>
</organism>
<protein>
    <submittedName>
        <fullName evidence="2">Uncharacterized protein</fullName>
    </submittedName>
</protein>
<keyword evidence="1" id="KW-1133">Transmembrane helix</keyword>
<feature type="transmembrane region" description="Helical" evidence="1">
    <location>
        <begin position="24"/>
        <end position="45"/>
    </location>
</feature>
<keyword evidence="3" id="KW-1185">Reference proteome</keyword>
<keyword evidence="1" id="KW-0812">Transmembrane</keyword>
<dbReference type="AlphaFoldDB" id="A0A235EP14"/>
<dbReference type="Proteomes" id="UP000215441">
    <property type="component" value="Unassembled WGS sequence"/>
</dbReference>
<accession>A0A235EP14</accession>
<evidence type="ECO:0000256" key="1">
    <source>
        <dbReference type="SAM" id="Phobius"/>
    </source>
</evidence>
<name>A0A235EP14_9BURK</name>
<evidence type="ECO:0000313" key="3">
    <source>
        <dbReference type="Proteomes" id="UP000215441"/>
    </source>
</evidence>
<sequence>MLASLQVLRSRLHGVSRKRNRRQLLMFPAEFLVAAALPLPLLGLVKHLRFHAHHLPDLALEATRGRFLNKYL</sequence>
<keyword evidence="1" id="KW-0472">Membrane</keyword>
<dbReference type="EMBL" id="NOIG01000006">
    <property type="protein sequence ID" value="OYD50297.1"/>
    <property type="molecule type" value="Genomic_DNA"/>
</dbReference>
<comment type="caution">
    <text evidence="2">The sequence shown here is derived from an EMBL/GenBank/DDBJ whole genome shotgun (WGS) entry which is preliminary data.</text>
</comment>